<dbReference type="EMBL" id="CP060244">
    <property type="protein sequence ID" value="QNT77997.1"/>
    <property type="molecule type" value="Genomic_DNA"/>
</dbReference>
<dbReference type="AlphaFoldDB" id="A0A7H1NQD7"/>
<organism evidence="2 3">
    <name type="scientific">Entomobacter blattae</name>
    <dbReference type="NCBI Taxonomy" id="2762277"/>
    <lineage>
        <taxon>Bacteria</taxon>
        <taxon>Pseudomonadati</taxon>
        <taxon>Pseudomonadota</taxon>
        <taxon>Alphaproteobacteria</taxon>
        <taxon>Acetobacterales</taxon>
        <taxon>Acetobacteraceae</taxon>
        <taxon>Entomobacter</taxon>
    </lineage>
</organism>
<accession>A0A7H1NQD7</accession>
<dbReference type="PIRSF" id="PIRSF019423">
    <property type="entry name" value="NMN_biosyn"/>
    <property type="match status" value="1"/>
</dbReference>
<dbReference type="InterPro" id="IPR036388">
    <property type="entry name" value="WH-like_DNA-bd_sf"/>
</dbReference>
<dbReference type="InterPro" id="IPR011213">
    <property type="entry name" value="NMN_biosyn"/>
</dbReference>
<reference evidence="2 3" key="1">
    <citation type="submission" date="2020-08" db="EMBL/GenBank/DDBJ databases">
        <title>Complete genome sequence of Entomobacter blattae G55GP.</title>
        <authorList>
            <person name="Poehlein A."/>
            <person name="Guzman J."/>
            <person name="Daniel R."/>
            <person name="Vilcinskas A."/>
        </authorList>
    </citation>
    <scope>NUCLEOTIDE SEQUENCE [LARGE SCALE GENOMIC DNA]</scope>
    <source>
        <strain evidence="2 3">G55GP</strain>
    </source>
</reference>
<evidence type="ECO:0000313" key="3">
    <source>
        <dbReference type="Proteomes" id="UP000516349"/>
    </source>
</evidence>
<name>A0A7H1NQD7_9PROT</name>
<protein>
    <recommendedName>
        <fullName evidence="1">NrtR DNA-binding winged helix domain-containing protein</fullName>
    </recommendedName>
</protein>
<dbReference type="InterPro" id="IPR036390">
    <property type="entry name" value="WH_DNA-bd_sf"/>
</dbReference>
<evidence type="ECO:0000259" key="1">
    <source>
        <dbReference type="Pfam" id="PF21906"/>
    </source>
</evidence>
<sequence length="354" mass="40410">MGEVSVSLVAVLLAVSEETPLVLTLQGSRLLPSGPLEEQLYSLQAGMRQWVERQTGHKLGHIEQLYTFYSPSDHYSHHCNSHGNDHDTHQHGSGVGNLAGSSSILASYLESAGEVGQNKAQLSELQQSKSAERTSLIMVSYLALTRIRKSEKGWQSWYAFFPWEDQTTKMGQEILRLVCEKLELWLNTYHANDSALYQRYCLTMGQYGLLWDDELVLQRYELLYEAGLIEESCFKRDGETLVPGLAMDFDHRRILATGIARLRVKIRYRPVVFELMPKVFTLLDLQNVVEKVAGRKIHKQNFRRLLTQQSLVEETGESVQKSKGRPAKLFRFKREVVDLRQVSGTKLPILKSRL</sequence>
<dbReference type="KEGG" id="ebla:JGUZn3_07640"/>
<dbReference type="Proteomes" id="UP000516349">
    <property type="component" value="Chromosome"/>
</dbReference>
<evidence type="ECO:0000313" key="2">
    <source>
        <dbReference type="EMBL" id="QNT77997.1"/>
    </source>
</evidence>
<gene>
    <name evidence="2" type="ORF">JGUZn3_07640</name>
</gene>
<dbReference type="RefSeq" id="WP_203414383.1">
    <property type="nucleotide sequence ID" value="NZ_CP060244.1"/>
</dbReference>
<proteinExistence type="predicted"/>
<dbReference type="InterPro" id="IPR054105">
    <property type="entry name" value="WHD_NrtR"/>
</dbReference>
<dbReference type="SUPFAM" id="SSF46785">
    <property type="entry name" value="Winged helix' DNA-binding domain"/>
    <property type="match status" value="1"/>
</dbReference>
<dbReference type="Pfam" id="PF21906">
    <property type="entry name" value="WHD_NrtR"/>
    <property type="match status" value="1"/>
</dbReference>
<dbReference type="Gene3D" id="1.10.10.10">
    <property type="entry name" value="Winged helix-like DNA-binding domain superfamily/Winged helix DNA-binding domain"/>
    <property type="match status" value="1"/>
</dbReference>
<keyword evidence="3" id="KW-1185">Reference proteome</keyword>
<feature type="domain" description="NrtR DNA-binding winged helix" evidence="1">
    <location>
        <begin position="272"/>
        <end position="332"/>
    </location>
</feature>